<evidence type="ECO:0000313" key="4">
    <source>
        <dbReference type="Proteomes" id="UP000484255"/>
    </source>
</evidence>
<proteinExistence type="predicted"/>
<gene>
    <name evidence="3" type="ORF">G3A44_19615</name>
</gene>
<sequence>AAGDTDGDTLAFSVDTDPTHGTVSLDPATGVYTYTPDAGWSGVDSFVVLVDDGNGGQTPVTVQVTVSDVNDLPALADSELVTAADSPYEGQLPAATDADGDALSFSVHSGPAHGTLSLDAATGAYVYTPAPGYTGTDSFTVQVADGQGGTRLAVVQVTVQPAPTVDLARSSDLGVSDVDKVTTADQVQLEGLAQPGQTLRLYTPAGELLGTVVADADGRWALPEVNLATLVGDAGGEPGAPGAYTFQARPVLANGREGAAARLTLTREVLQAAPPEPPARPADPPPLPPLPEAPAPTAPPLPPPDFSSALGAGIHTALPTEAPRLPPPPAPAEREVNRGSSDIFTRPSGFQMMVRPAAEPALKLLNGMDDQVIKLGQRLNLQVPADTFVHTQLNETVTLRAAQANGQPLPGWLLFDGKAGTFTGSPPPGWNRDITVKLVARDSQGREVSTVFRIKVSTGTAERGAGLSSQLQRGEAWRAQAGQWIQTPRHRG</sequence>
<dbReference type="Gene3D" id="2.60.40.10">
    <property type="entry name" value="Immunoglobulins"/>
    <property type="match status" value="2"/>
</dbReference>
<evidence type="ECO:0000256" key="1">
    <source>
        <dbReference type="SAM" id="MobiDB-lite"/>
    </source>
</evidence>
<protein>
    <submittedName>
        <fullName evidence="3">Tandem-95 repeat protein</fullName>
    </submittedName>
</protein>
<accession>A0A7C9TMK5</accession>
<dbReference type="SUPFAM" id="SSF49313">
    <property type="entry name" value="Cadherin-like"/>
    <property type="match status" value="3"/>
</dbReference>
<dbReference type="InterPro" id="IPR015919">
    <property type="entry name" value="Cadherin-like_sf"/>
</dbReference>
<feature type="domain" description="Dystroglycan-type cadherin-like" evidence="2">
    <location>
        <begin position="61"/>
        <end position="166"/>
    </location>
</feature>
<organism evidence="3 4">
    <name type="scientific">Ideonella livida</name>
    <dbReference type="NCBI Taxonomy" id="2707176"/>
    <lineage>
        <taxon>Bacteria</taxon>
        <taxon>Pseudomonadati</taxon>
        <taxon>Pseudomonadota</taxon>
        <taxon>Betaproteobacteria</taxon>
        <taxon>Burkholderiales</taxon>
        <taxon>Sphaerotilaceae</taxon>
        <taxon>Ideonella</taxon>
    </lineage>
</organism>
<feature type="non-terminal residue" evidence="3">
    <location>
        <position position="1"/>
    </location>
</feature>
<keyword evidence="4" id="KW-1185">Reference proteome</keyword>
<dbReference type="InterPro" id="IPR013783">
    <property type="entry name" value="Ig-like_fold"/>
</dbReference>
<dbReference type="Pfam" id="PF05345">
    <property type="entry name" value="He_PIG"/>
    <property type="match status" value="1"/>
</dbReference>
<feature type="region of interest" description="Disordered" evidence="1">
    <location>
        <begin position="273"/>
        <end position="338"/>
    </location>
</feature>
<dbReference type="SMART" id="SM00736">
    <property type="entry name" value="CADG"/>
    <property type="match status" value="2"/>
</dbReference>
<reference evidence="3 4" key="1">
    <citation type="submission" date="2020-02" db="EMBL/GenBank/DDBJ databases">
        <title>Ideonella bacterium strain TBM-1.</title>
        <authorList>
            <person name="Chen W.-M."/>
        </authorList>
    </citation>
    <scope>NUCLEOTIDE SEQUENCE [LARGE SCALE GENOMIC DNA]</scope>
    <source>
        <strain evidence="3 4">TBM-1</strain>
    </source>
</reference>
<evidence type="ECO:0000259" key="2">
    <source>
        <dbReference type="SMART" id="SM00736"/>
    </source>
</evidence>
<dbReference type="Pfam" id="PF17963">
    <property type="entry name" value="Big_9"/>
    <property type="match status" value="2"/>
</dbReference>
<dbReference type="NCBIfam" id="NF012211">
    <property type="entry name" value="tand_rpt_95"/>
    <property type="match status" value="2"/>
</dbReference>
<evidence type="ECO:0000313" key="3">
    <source>
        <dbReference type="EMBL" id="NDY93402.1"/>
    </source>
</evidence>
<name>A0A7C9TMK5_9BURK</name>
<dbReference type="Gene3D" id="2.60.40.3440">
    <property type="match status" value="2"/>
</dbReference>
<dbReference type="Proteomes" id="UP000484255">
    <property type="component" value="Unassembled WGS sequence"/>
</dbReference>
<feature type="domain" description="Dystroglycan-type cadherin-like" evidence="2">
    <location>
        <begin position="363"/>
        <end position="463"/>
    </location>
</feature>
<dbReference type="EMBL" id="JAAGOH010000035">
    <property type="protein sequence ID" value="NDY93402.1"/>
    <property type="molecule type" value="Genomic_DNA"/>
</dbReference>
<dbReference type="AlphaFoldDB" id="A0A7C9TMK5"/>
<comment type="caution">
    <text evidence="3">The sequence shown here is derived from an EMBL/GenBank/DDBJ whole genome shotgun (WGS) entry which is preliminary data.</text>
</comment>
<dbReference type="CDD" id="cd11304">
    <property type="entry name" value="Cadherin_repeat"/>
    <property type="match status" value="2"/>
</dbReference>
<dbReference type="GO" id="GO:0016020">
    <property type="term" value="C:membrane"/>
    <property type="evidence" value="ECO:0007669"/>
    <property type="project" value="InterPro"/>
</dbReference>
<feature type="compositionally biased region" description="Pro residues" evidence="1">
    <location>
        <begin position="274"/>
        <end position="305"/>
    </location>
</feature>
<dbReference type="RefSeq" id="WP_163459440.1">
    <property type="nucleotide sequence ID" value="NZ_JAAGOH010000035.1"/>
</dbReference>
<dbReference type="GO" id="GO:0005509">
    <property type="term" value="F:calcium ion binding"/>
    <property type="evidence" value="ECO:0007669"/>
    <property type="project" value="InterPro"/>
</dbReference>
<dbReference type="InterPro" id="IPR006644">
    <property type="entry name" value="Cadg"/>
</dbReference>